<sequence length="185" mass="20419">MSYMEGEDNGSSPKQRLGNLEEAMQRMEGLLHNLIIAQQQPCPAPALSPAVGPGVSTGQQASSRPLIRPNPPFTFDGDRTQGKMFLHSVKQYWRLLPEAFHVNGVVSEEQMVRFALSYMSKDSAASWSEWMSERLVFPFLNWSSFVAEFKLDIASVVNTVRIGNVVGEVMLLVIVGSTARCADGL</sequence>
<dbReference type="AlphaFoldDB" id="A0AAD2H373"/>
<evidence type="ECO:0000313" key="3">
    <source>
        <dbReference type="EMBL" id="CAK5273678.1"/>
    </source>
</evidence>
<evidence type="ECO:0000256" key="1">
    <source>
        <dbReference type="SAM" id="MobiDB-lite"/>
    </source>
</evidence>
<dbReference type="Proteomes" id="UP001295794">
    <property type="component" value="Unassembled WGS sequence"/>
</dbReference>
<proteinExistence type="predicted"/>
<feature type="region of interest" description="Disordered" evidence="1">
    <location>
        <begin position="46"/>
        <end position="73"/>
    </location>
</feature>
<evidence type="ECO:0000313" key="2">
    <source>
        <dbReference type="EMBL" id="CAK5267215.1"/>
    </source>
</evidence>
<organism evidence="2 4">
    <name type="scientific">Mycena citricolor</name>
    <dbReference type="NCBI Taxonomy" id="2018698"/>
    <lineage>
        <taxon>Eukaryota</taxon>
        <taxon>Fungi</taxon>
        <taxon>Dikarya</taxon>
        <taxon>Basidiomycota</taxon>
        <taxon>Agaricomycotina</taxon>
        <taxon>Agaricomycetes</taxon>
        <taxon>Agaricomycetidae</taxon>
        <taxon>Agaricales</taxon>
        <taxon>Marasmiineae</taxon>
        <taxon>Mycenaceae</taxon>
        <taxon>Mycena</taxon>
    </lineage>
</organism>
<dbReference type="EMBL" id="CAVNYO010000117">
    <property type="protein sequence ID" value="CAK5267215.1"/>
    <property type="molecule type" value="Genomic_DNA"/>
</dbReference>
<keyword evidence="4" id="KW-1185">Reference proteome</keyword>
<dbReference type="EMBL" id="CAVNYO010000399">
    <property type="protein sequence ID" value="CAK5273678.1"/>
    <property type="molecule type" value="Genomic_DNA"/>
</dbReference>
<evidence type="ECO:0000313" key="4">
    <source>
        <dbReference type="Proteomes" id="UP001295794"/>
    </source>
</evidence>
<gene>
    <name evidence="3" type="ORF">MYCIT1_LOCUS20294</name>
    <name evidence="2" type="ORF">MYCIT1_LOCUS9544</name>
</gene>
<comment type="caution">
    <text evidence="2">The sequence shown here is derived from an EMBL/GenBank/DDBJ whole genome shotgun (WGS) entry which is preliminary data.</text>
</comment>
<accession>A0AAD2H373</accession>
<reference evidence="2" key="1">
    <citation type="submission" date="2023-11" db="EMBL/GenBank/DDBJ databases">
        <authorList>
            <person name="De Vega J J."/>
            <person name="De Vega J J."/>
        </authorList>
    </citation>
    <scope>NUCLEOTIDE SEQUENCE</scope>
</reference>
<protein>
    <submittedName>
        <fullName evidence="2">Uncharacterized protein</fullName>
    </submittedName>
</protein>
<name>A0AAD2H373_9AGAR</name>